<comment type="caution">
    <text evidence="1">The sequence shown here is derived from an EMBL/GenBank/DDBJ whole genome shotgun (WGS) entry which is preliminary data.</text>
</comment>
<sequence>MPSFTEGDAEIEAVRFVCRAGASSPEFVFRRDLKEKRDKDKSTAAVAVRRELMMVYYIPNFLVAIGMTPVESFLRTLVMQIGHLM</sequence>
<proteinExistence type="predicted"/>
<dbReference type="EMBL" id="JASCZI010121410">
    <property type="protein sequence ID" value="MED6161615.1"/>
    <property type="molecule type" value="Genomic_DNA"/>
</dbReference>
<name>A0ABU6UMT3_9FABA</name>
<keyword evidence="2" id="KW-1185">Reference proteome</keyword>
<organism evidence="1 2">
    <name type="scientific">Stylosanthes scabra</name>
    <dbReference type="NCBI Taxonomy" id="79078"/>
    <lineage>
        <taxon>Eukaryota</taxon>
        <taxon>Viridiplantae</taxon>
        <taxon>Streptophyta</taxon>
        <taxon>Embryophyta</taxon>
        <taxon>Tracheophyta</taxon>
        <taxon>Spermatophyta</taxon>
        <taxon>Magnoliopsida</taxon>
        <taxon>eudicotyledons</taxon>
        <taxon>Gunneridae</taxon>
        <taxon>Pentapetalae</taxon>
        <taxon>rosids</taxon>
        <taxon>fabids</taxon>
        <taxon>Fabales</taxon>
        <taxon>Fabaceae</taxon>
        <taxon>Papilionoideae</taxon>
        <taxon>50 kb inversion clade</taxon>
        <taxon>dalbergioids sensu lato</taxon>
        <taxon>Dalbergieae</taxon>
        <taxon>Pterocarpus clade</taxon>
        <taxon>Stylosanthes</taxon>
    </lineage>
</organism>
<accession>A0ABU6UMT3</accession>
<dbReference type="Proteomes" id="UP001341840">
    <property type="component" value="Unassembled WGS sequence"/>
</dbReference>
<evidence type="ECO:0000313" key="1">
    <source>
        <dbReference type="EMBL" id="MED6161615.1"/>
    </source>
</evidence>
<evidence type="ECO:0000313" key="2">
    <source>
        <dbReference type="Proteomes" id="UP001341840"/>
    </source>
</evidence>
<gene>
    <name evidence="1" type="ORF">PIB30_062497</name>
</gene>
<reference evidence="1 2" key="1">
    <citation type="journal article" date="2023" name="Plants (Basel)">
        <title>Bridging the Gap: Combining Genomics and Transcriptomics Approaches to Understand Stylosanthes scabra, an Orphan Legume from the Brazilian Caatinga.</title>
        <authorList>
            <person name="Ferreira-Neto J.R.C."/>
            <person name="da Silva M.D."/>
            <person name="Binneck E."/>
            <person name="de Melo N.F."/>
            <person name="da Silva R.H."/>
            <person name="de Melo A.L.T.M."/>
            <person name="Pandolfi V."/>
            <person name="Bustamante F.O."/>
            <person name="Brasileiro-Vidal A.C."/>
            <person name="Benko-Iseppon A.M."/>
        </authorList>
    </citation>
    <scope>NUCLEOTIDE SEQUENCE [LARGE SCALE GENOMIC DNA]</scope>
    <source>
        <tissue evidence="1">Leaves</tissue>
    </source>
</reference>
<protein>
    <submittedName>
        <fullName evidence="1">Uncharacterized protein</fullName>
    </submittedName>
</protein>